<reference evidence="1 2" key="1">
    <citation type="submission" date="2017-10" db="EMBL/GenBank/DDBJ databases">
        <title>Nyctiphanis sp. nov., isolated from the stomach of the euphausiid Nyctiphanes simplex (Hansen, 1911) in the Gulf of California.</title>
        <authorList>
            <person name="Gomez-Gil B."/>
            <person name="Aguilar-Mendez M."/>
            <person name="Lopez-Cortes A."/>
            <person name="Gomez-Gutierrez J."/>
            <person name="Roque A."/>
            <person name="Lang E."/>
            <person name="Gonzalez-Castillo A."/>
        </authorList>
    </citation>
    <scope>NUCLEOTIDE SEQUENCE [LARGE SCALE GENOMIC DNA]</scope>
    <source>
        <strain evidence="1 2">CAIM 600</strain>
    </source>
</reference>
<gene>
    <name evidence="1" type="ORF">CS022_17575</name>
</gene>
<evidence type="ECO:0000313" key="1">
    <source>
        <dbReference type="EMBL" id="RXJ72085.1"/>
    </source>
</evidence>
<protein>
    <submittedName>
        <fullName evidence="1">Uncharacterized protein</fullName>
    </submittedName>
</protein>
<dbReference type="Proteomes" id="UP000290287">
    <property type="component" value="Unassembled WGS sequence"/>
</dbReference>
<accession>A0A4Q0YNR1</accession>
<dbReference type="RefSeq" id="WP_129123355.1">
    <property type="nucleotide sequence ID" value="NZ_PEIB01000026.1"/>
</dbReference>
<evidence type="ECO:0000313" key="2">
    <source>
        <dbReference type="Proteomes" id="UP000290287"/>
    </source>
</evidence>
<keyword evidence="2" id="KW-1185">Reference proteome</keyword>
<sequence>MPEVTMNPDQFIRNIKAEIESSVSLYAQGSEGQTEIGTKLDSLNLNPELKAEVVSLIELAIKESVYNLMSGLEGSASLAGTQEIYKITDESGNELSGELDVIFYEQVME</sequence>
<dbReference type="EMBL" id="PEIB01000026">
    <property type="protein sequence ID" value="RXJ72085.1"/>
    <property type="molecule type" value="Genomic_DNA"/>
</dbReference>
<dbReference type="AlphaFoldDB" id="A0A4Q0YNR1"/>
<dbReference type="OrthoDB" id="8704412at2"/>
<organism evidence="1 2">
    <name type="scientific">Veronia nyctiphanis</name>
    <dbReference type="NCBI Taxonomy" id="1278244"/>
    <lineage>
        <taxon>Bacteria</taxon>
        <taxon>Pseudomonadati</taxon>
        <taxon>Pseudomonadota</taxon>
        <taxon>Gammaproteobacteria</taxon>
        <taxon>Vibrionales</taxon>
        <taxon>Vibrionaceae</taxon>
        <taxon>Veronia</taxon>
    </lineage>
</organism>
<proteinExistence type="predicted"/>
<comment type="caution">
    <text evidence="1">The sequence shown here is derived from an EMBL/GenBank/DDBJ whole genome shotgun (WGS) entry which is preliminary data.</text>
</comment>
<name>A0A4Q0YNR1_9GAMM</name>